<evidence type="ECO:0000313" key="1">
    <source>
        <dbReference type="EMBL" id="MBX59784.1"/>
    </source>
</evidence>
<protein>
    <submittedName>
        <fullName evidence="1">Uncharacterized protein</fullName>
    </submittedName>
</protein>
<name>A0A2P2PYG8_RHIMU</name>
<dbReference type="EMBL" id="GGEC01079300">
    <property type="protein sequence ID" value="MBX59784.1"/>
    <property type="molecule type" value="Transcribed_RNA"/>
</dbReference>
<organism evidence="1">
    <name type="scientific">Rhizophora mucronata</name>
    <name type="common">Asiatic mangrove</name>
    <dbReference type="NCBI Taxonomy" id="61149"/>
    <lineage>
        <taxon>Eukaryota</taxon>
        <taxon>Viridiplantae</taxon>
        <taxon>Streptophyta</taxon>
        <taxon>Embryophyta</taxon>
        <taxon>Tracheophyta</taxon>
        <taxon>Spermatophyta</taxon>
        <taxon>Magnoliopsida</taxon>
        <taxon>eudicotyledons</taxon>
        <taxon>Gunneridae</taxon>
        <taxon>Pentapetalae</taxon>
        <taxon>rosids</taxon>
        <taxon>fabids</taxon>
        <taxon>Malpighiales</taxon>
        <taxon>Rhizophoraceae</taxon>
        <taxon>Rhizophora</taxon>
    </lineage>
</organism>
<proteinExistence type="predicted"/>
<reference evidence="1" key="1">
    <citation type="submission" date="2018-02" db="EMBL/GenBank/DDBJ databases">
        <title>Rhizophora mucronata_Transcriptome.</title>
        <authorList>
            <person name="Meera S.P."/>
            <person name="Sreeshan A."/>
            <person name="Augustine A."/>
        </authorList>
    </citation>
    <scope>NUCLEOTIDE SEQUENCE</scope>
    <source>
        <tissue evidence="1">Leaf</tissue>
    </source>
</reference>
<accession>A0A2P2PYG8</accession>
<sequence length="12" mass="1410">MNQVMHTNLGHQ</sequence>